<dbReference type="SMART" id="SM00388">
    <property type="entry name" value="HisKA"/>
    <property type="match status" value="1"/>
</dbReference>
<gene>
    <name evidence="8" type="ORF">HHU12_27560</name>
</gene>
<evidence type="ECO:0000313" key="8">
    <source>
        <dbReference type="EMBL" id="NME71753.1"/>
    </source>
</evidence>
<dbReference type="GO" id="GO:0000155">
    <property type="term" value="F:phosphorelay sensor kinase activity"/>
    <property type="evidence" value="ECO:0007669"/>
    <property type="project" value="InterPro"/>
</dbReference>
<name>A0A7X9RZU4_9BACT</name>
<evidence type="ECO:0000313" key="9">
    <source>
        <dbReference type="Proteomes" id="UP000576082"/>
    </source>
</evidence>
<dbReference type="EMBL" id="JABANE010000112">
    <property type="protein sequence ID" value="NME71753.1"/>
    <property type="molecule type" value="Genomic_DNA"/>
</dbReference>
<organism evidence="8 9">
    <name type="scientific">Flammeovirga aprica JL-4</name>
    <dbReference type="NCBI Taxonomy" id="694437"/>
    <lineage>
        <taxon>Bacteria</taxon>
        <taxon>Pseudomonadati</taxon>
        <taxon>Bacteroidota</taxon>
        <taxon>Cytophagia</taxon>
        <taxon>Cytophagales</taxon>
        <taxon>Flammeovirgaceae</taxon>
        <taxon>Flammeovirga</taxon>
    </lineage>
</organism>
<dbReference type="FunFam" id="3.30.565.10:FF:000006">
    <property type="entry name" value="Sensor histidine kinase WalK"/>
    <property type="match status" value="1"/>
</dbReference>
<dbReference type="PRINTS" id="PR00344">
    <property type="entry name" value="BCTRLSENSOR"/>
</dbReference>
<sequence length="382" mass="43533">MSTTTPDRFGKESYTQILKEKDQILSLIYDTVGDVIFALNVTASGEYIFSSVNQSFLNATGLQREQVIGKNVKDVIPEPSLTEVLGHYETAISTKSSVSWEEITPYPTGTKIGEVRIAPVFDHNENCKMLIGSVHDITDSRNYAKKLEVSMEKIAQKNYELEQMGYVTSHDLSEPLNTIQSFSMLLKNELKESHHDGKALKHLEFITSATNRMQVLLKGMLDYNVIGKQLELKHSDLHEVVDHVLEDLAGTIMKEEAEVIVPDLPSLKIYESELRMLFQNLIGNAIKYRSPDRLVKVEITCQEEKERWKLEVIDNGIGIDEEYFERVFHVFQRLHKQKQFEGSGIGLSICKKVIDLHDGQIWVEKNSPYGSKFCFTISKKLI</sequence>
<dbReference type="AlphaFoldDB" id="A0A7X9RZU4"/>
<dbReference type="SUPFAM" id="SSF55874">
    <property type="entry name" value="ATPase domain of HSP90 chaperone/DNA topoisomerase II/histidine kinase"/>
    <property type="match status" value="1"/>
</dbReference>
<dbReference type="SMART" id="SM00387">
    <property type="entry name" value="HATPase_c"/>
    <property type="match status" value="1"/>
</dbReference>
<dbReference type="InterPro" id="IPR036890">
    <property type="entry name" value="HATPase_C_sf"/>
</dbReference>
<dbReference type="InterPro" id="IPR052162">
    <property type="entry name" value="Sensor_kinase/Photoreceptor"/>
</dbReference>
<dbReference type="PROSITE" id="PS50109">
    <property type="entry name" value="HIS_KIN"/>
    <property type="match status" value="1"/>
</dbReference>
<protein>
    <recommendedName>
        <fullName evidence="2">histidine kinase</fullName>
        <ecNumber evidence="2">2.7.13.3</ecNumber>
    </recommendedName>
</protein>
<dbReference type="InterPro" id="IPR013767">
    <property type="entry name" value="PAS_fold"/>
</dbReference>
<dbReference type="InterPro" id="IPR003661">
    <property type="entry name" value="HisK_dim/P_dom"/>
</dbReference>
<comment type="caution">
    <text evidence="8">The sequence shown here is derived from an EMBL/GenBank/DDBJ whole genome shotgun (WGS) entry which is preliminary data.</text>
</comment>
<evidence type="ECO:0000256" key="3">
    <source>
        <dbReference type="ARBA" id="ARBA00022553"/>
    </source>
</evidence>
<feature type="domain" description="Histidine kinase" evidence="6">
    <location>
        <begin position="167"/>
        <end position="381"/>
    </location>
</feature>
<evidence type="ECO:0000259" key="6">
    <source>
        <dbReference type="PROSITE" id="PS50109"/>
    </source>
</evidence>
<dbReference type="PANTHER" id="PTHR43304">
    <property type="entry name" value="PHYTOCHROME-LIKE PROTEIN CPH1"/>
    <property type="match status" value="1"/>
</dbReference>
<dbReference type="CDD" id="cd00130">
    <property type="entry name" value="PAS"/>
    <property type="match status" value="1"/>
</dbReference>
<dbReference type="InterPro" id="IPR003594">
    <property type="entry name" value="HATPase_dom"/>
</dbReference>
<comment type="catalytic activity">
    <reaction evidence="1">
        <text>ATP + protein L-histidine = ADP + protein N-phospho-L-histidine.</text>
        <dbReference type="EC" id="2.7.13.3"/>
    </reaction>
</comment>
<dbReference type="InterPro" id="IPR035965">
    <property type="entry name" value="PAS-like_dom_sf"/>
</dbReference>
<evidence type="ECO:0000259" key="7">
    <source>
        <dbReference type="PROSITE" id="PS50112"/>
    </source>
</evidence>
<evidence type="ECO:0000256" key="5">
    <source>
        <dbReference type="ARBA" id="ARBA00022777"/>
    </source>
</evidence>
<dbReference type="Pfam" id="PF00989">
    <property type="entry name" value="PAS"/>
    <property type="match status" value="1"/>
</dbReference>
<keyword evidence="3" id="KW-0597">Phosphoprotein</keyword>
<evidence type="ECO:0000256" key="1">
    <source>
        <dbReference type="ARBA" id="ARBA00000085"/>
    </source>
</evidence>
<dbReference type="Gene3D" id="1.10.287.130">
    <property type="match status" value="1"/>
</dbReference>
<dbReference type="SMART" id="SM00091">
    <property type="entry name" value="PAS"/>
    <property type="match status" value="1"/>
</dbReference>
<dbReference type="RefSeq" id="WP_169659959.1">
    <property type="nucleotide sequence ID" value="NZ_JABANE010000112.1"/>
</dbReference>
<keyword evidence="9" id="KW-1185">Reference proteome</keyword>
<dbReference type="NCBIfam" id="TIGR00229">
    <property type="entry name" value="sensory_box"/>
    <property type="match status" value="1"/>
</dbReference>
<dbReference type="SUPFAM" id="SSF55785">
    <property type="entry name" value="PYP-like sensor domain (PAS domain)"/>
    <property type="match status" value="1"/>
</dbReference>
<dbReference type="InterPro" id="IPR000014">
    <property type="entry name" value="PAS"/>
</dbReference>
<dbReference type="GO" id="GO:0006355">
    <property type="term" value="P:regulation of DNA-templated transcription"/>
    <property type="evidence" value="ECO:0007669"/>
    <property type="project" value="InterPro"/>
</dbReference>
<dbReference type="PROSITE" id="PS50112">
    <property type="entry name" value="PAS"/>
    <property type="match status" value="1"/>
</dbReference>
<dbReference type="CDD" id="cd00082">
    <property type="entry name" value="HisKA"/>
    <property type="match status" value="1"/>
</dbReference>
<dbReference type="InterPro" id="IPR036097">
    <property type="entry name" value="HisK_dim/P_sf"/>
</dbReference>
<dbReference type="InterPro" id="IPR005467">
    <property type="entry name" value="His_kinase_dom"/>
</dbReference>
<dbReference type="Gene3D" id="3.30.565.10">
    <property type="entry name" value="Histidine kinase-like ATPase, C-terminal domain"/>
    <property type="match status" value="1"/>
</dbReference>
<evidence type="ECO:0000256" key="2">
    <source>
        <dbReference type="ARBA" id="ARBA00012438"/>
    </source>
</evidence>
<keyword evidence="4" id="KW-0808">Transferase</keyword>
<dbReference type="Proteomes" id="UP000576082">
    <property type="component" value="Unassembled WGS sequence"/>
</dbReference>
<reference evidence="8 9" key="1">
    <citation type="submission" date="2020-04" db="EMBL/GenBank/DDBJ databases">
        <title>Flammeovirga sp. SR4, a novel species isolated from seawater.</title>
        <authorList>
            <person name="Wang X."/>
        </authorList>
    </citation>
    <scope>NUCLEOTIDE SEQUENCE [LARGE SCALE GENOMIC DNA]</scope>
    <source>
        <strain evidence="8 9">ATCC 23126</strain>
    </source>
</reference>
<evidence type="ECO:0000256" key="4">
    <source>
        <dbReference type="ARBA" id="ARBA00022679"/>
    </source>
</evidence>
<dbReference type="SUPFAM" id="SSF47384">
    <property type="entry name" value="Homodimeric domain of signal transducing histidine kinase"/>
    <property type="match status" value="1"/>
</dbReference>
<accession>A0A7X9RZU4</accession>
<feature type="domain" description="PAS" evidence="7">
    <location>
        <begin position="21"/>
        <end position="95"/>
    </location>
</feature>
<dbReference type="EC" id="2.7.13.3" evidence="2"/>
<dbReference type="Gene3D" id="3.30.450.20">
    <property type="entry name" value="PAS domain"/>
    <property type="match status" value="1"/>
</dbReference>
<keyword evidence="5" id="KW-0418">Kinase</keyword>
<dbReference type="PANTHER" id="PTHR43304:SF1">
    <property type="entry name" value="PAC DOMAIN-CONTAINING PROTEIN"/>
    <property type="match status" value="1"/>
</dbReference>
<dbReference type="InterPro" id="IPR004358">
    <property type="entry name" value="Sig_transdc_His_kin-like_C"/>
</dbReference>
<dbReference type="Pfam" id="PF02518">
    <property type="entry name" value="HATPase_c"/>
    <property type="match status" value="1"/>
</dbReference>
<proteinExistence type="predicted"/>